<proteinExistence type="predicted"/>
<dbReference type="InterPro" id="IPR056717">
    <property type="entry name" value="DUF7815"/>
</dbReference>
<keyword evidence="4" id="KW-1185">Reference proteome</keyword>
<feature type="domain" description="DUF7815" evidence="2">
    <location>
        <begin position="50"/>
        <end position="75"/>
    </location>
</feature>
<evidence type="ECO:0000313" key="4">
    <source>
        <dbReference type="Proteomes" id="UP001634393"/>
    </source>
</evidence>
<feature type="region of interest" description="Disordered" evidence="1">
    <location>
        <begin position="253"/>
        <end position="277"/>
    </location>
</feature>
<protein>
    <recommendedName>
        <fullName evidence="2">DUF7815 domain-containing protein</fullName>
    </recommendedName>
</protein>
<evidence type="ECO:0000259" key="2">
    <source>
        <dbReference type="Pfam" id="PF25122"/>
    </source>
</evidence>
<dbReference type="Pfam" id="PF25122">
    <property type="entry name" value="DUF7815"/>
    <property type="match status" value="1"/>
</dbReference>
<dbReference type="AlphaFoldDB" id="A0ABD3UHJ3"/>
<accession>A0ABD3UHJ3</accession>
<comment type="caution">
    <text evidence="3">The sequence shown here is derived from an EMBL/GenBank/DDBJ whole genome shotgun (WGS) entry which is preliminary data.</text>
</comment>
<name>A0ABD3UHJ3_9LAMI</name>
<dbReference type="Proteomes" id="UP001634393">
    <property type="component" value="Unassembled WGS sequence"/>
</dbReference>
<dbReference type="EMBL" id="JBJXBP010000001">
    <property type="protein sequence ID" value="KAL3848991.1"/>
    <property type="molecule type" value="Genomic_DNA"/>
</dbReference>
<evidence type="ECO:0000313" key="3">
    <source>
        <dbReference type="EMBL" id="KAL3848991.1"/>
    </source>
</evidence>
<gene>
    <name evidence="3" type="ORF">ACJIZ3_010873</name>
</gene>
<dbReference type="PANTHER" id="PTHR36308:SF1">
    <property type="entry name" value="DENTIN SIALOPHOSPHOPROTEIN-RELATED"/>
    <property type="match status" value="1"/>
</dbReference>
<evidence type="ECO:0000256" key="1">
    <source>
        <dbReference type="SAM" id="MobiDB-lite"/>
    </source>
</evidence>
<sequence>MPEFPHELIRQLQICSRAAAGLPDYNPEDPTLPALPSLAATIATLDPSPPHLRCENCKGKLLRGNESNICMYCGRPHRTDVVPEPICFTSTTGYQGLLRGLNLDGSEIVKPVTNKNEHEQGQSSLKAEIPLSDFLNFRIAWPAEREKEEASVSDQHSEDSRRFLSFTGVAPDNFFFKTKRDTSGTSSEVPFEWEADFQFAGSENEHSVSKSSDHFIDSSADSANKVGESESFGHFSGSEVDLGAHMDSMFGPGKDINDGLPKENPATSPGFSDWNSDELLNNVSSNESQIVGGFDDITTANDDHTLENPKDLSKSVDLFEGFQWQTNDTNVTKSTPVVEEHRTINEDSLDEWNDFTNVTKNMPIVEEHKTINEDSFDEWNDFTNVTKNKPIAEEHKTINEDSFDEWNDFTNMTKNKPIVEEHKTINEDSFDEWNDFTNVTKNRSIVEERKTINEDSFDEWNDFTNVTKNTPIVEEHKTINEDSFDEWNDFTNVTKNTPIVEEHKTINEDSFDEWNDFTGSSSIQDPFANVLIESNVLLSTSDIKMSSEIDLFGANSKVEEGDFGSFSEPNLSTSTSNSYFPAEVNATVADDAASKSEDAFGESTEAKDEVKILISQMHDLSFMLETDLSIPSSSDARNSSARD</sequence>
<reference evidence="3 4" key="1">
    <citation type="submission" date="2024-12" db="EMBL/GenBank/DDBJ databases">
        <title>The unique morphological basis and parallel evolutionary history of personate flowers in Penstemon.</title>
        <authorList>
            <person name="Depatie T.H."/>
            <person name="Wessinger C.A."/>
        </authorList>
    </citation>
    <scope>NUCLEOTIDE SEQUENCE [LARGE SCALE GENOMIC DNA]</scope>
    <source>
        <strain evidence="3">WTNN_2</strain>
        <tissue evidence="3">Leaf</tissue>
    </source>
</reference>
<feature type="compositionally biased region" description="Polar residues" evidence="1">
    <location>
        <begin position="265"/>
        <end position="277"/>
    </location>
</feature>
<organism evidence="3 4">
    <name type="scientific">Penstemon smallii</name>
    <dbReference type="NCBI Taxonomy" id="265156"/>
    <lineage>
        <taxon>Eukaryota</taxon>
        <taxon>Viridiplantae</taxon>
        <taxon>Streptophyta</taxon>
        <taxon>Embryophyta</taxon>
        <taxon>Tracheophyta</taxon>
        <taxon>Spermatophyta</taxon>
        <taxon>Magnoliopsida</taxon>
        <taxon>eudicotyledons</taxon>
        <taxon>Gunneridae</taxon>
        <taxon>Pentapetalae</taxon>
        <taxon>asterids</taxon>
        <taxon>lamiids</taxon>
        <taxon>Lamiales</taxon>
        <taxon>Plantaginaceae</taxon>
        <taxon>Cheloneae</taxon>
        <taxon>Penstemon</taxon>
    </lineage>
</organism>
<dbReference type="PANTHER" id="PTHR36308">
    <property type="entry name" value="DENTIN SIALOPHOSPHOPROTEIN-RELATED"/>
    <property type="match status" value="1"/>
</dbReference>